<comment type="caution">
    <text evidence="1">The sequence shown here is derived from an EMBL/GenBank/DDBJ whole genome shotgun (WGS) entry which is preliminary data.</text>
</comment>
<name>A0A0G0A330_TRIHA</name>
<protein>
    <submittedName>
        <fullName evidence="1">Carbonate dehydratase</fullName>
    </submittedName>
</protein>
<evidence type="ECO:0000313" key="2">
    <source>
        <dbReference type="Proteomes" id="UP000034112"/>
    </source>
</evidence>
<dbReference type="OrthoDB" id="10248475at2759"/>
<dbReference type="Gene3D" id="3.40.1050.10">
    <property type="entry name" value="Carbonic anhydrase"/>
    <property type="match status" value="1"/>
</dbReference>
<organism evidence="1 2">
    <name type="scientific">Trichoderma harzianum</name>
    <name type="common">Hypocrea lixii</name>
    <dbReference type="NCBI Taxonomy" id="5544"/>
    <lineage>
        <taxon>Eukaryota</taxon>
        <taxon>Fungi</taxon>
        <taxon>Dikarya</taxon>
        <taxon>Ascomycota</taxon>
        <taxon>Pezizomycotina</taxon>
        <taxon>Sordariomycetes</taxon>
        <taxon>Hypocreomycetidae</taxon>
        <taxon>Hypocreales</taxon>
        <taxon>Hypocreaceae</taxon>
        <taxon>Trichoderma</taxon>
    </lineage>
</organism>
<evidence type="ECO:0000313" key="1">
    <source>
        <dbReference type="EMBL" id="KKP06747.1"/>
    </source>
</evidence>
<accession>A0A0G0A330</accession>
<dbReference type="Proteomes" id="UP000034112">
    <property type="component" value="Unassembled WGS sequence"/>
</dbReference>
<gene>
    <name evidence="1" type="ORF">THAR02_01132</name>
</gene>
<sequence>MVIHHTVCGATHMTEKKIHDHVLKEDGVSMEDATQLVLPFITDLEQSVRDDVKLLKTSRIIRRELRDHASGYLYDVKSGLVRRV</sequence>
<dbReference type="InterPro" id="IPR036874">
    <property type="entry name" value="Carbonic_anhydrase_sf"/>
</dbReference>
<proteinExistence type="predicted"/>
<dbReference type="AlphaFoldDB" id="A0A0G0A330"/>
<dbReference type="EMBL" id="JOKZ01000019">
    <property type="protein sequence ID" value="KKP06747.1"/>
    <property type="molecule type" value="Genomic_DNA"/>
</dbReference>
<dbReference type="GO" id="GO:0004089">
    <property type="term" value="F:carbonate dehydratase activity"/>
    <property type="evidence" value="ECO:0007669"/>
    <property type="project" value="InterPro"/>
</dbReference>
<reference evidence="2" key="1">
    <citation type="journal article" date="2015" name="Genome Announc.">
        <title>Draft whole-genome sequence of the biocontrol agent Trichoderma harzianum T6776.</title>
        <authorList>
            <person name="Baroncelli R."/>
            <person name="Piaggeschi G."/>
            <person name="Fiorini L."/>
            <person name="Bertolini E."/>
            <person name="Zapparata A."/>
            <person name="Pe M.E."/>
            <person name="Sarrocco S."/>
            <person name="Vannacci G."/>
        </authorList>
    </citation>
    <scope>NUCLEOTIDE SEQUENCE [LARGE SCALE GENOMIC DNA]</scope>
    <source>
        <strain evidence="2">T6776</strain>
    </source>
</reference>
<dbReference type="SUPFAM" id="SSF53056">
    <property type="entry name" value="beta-carbonic anhydrase, cab"/>
    <property type="match status" value="1"/>
</dbReference>
<dbReference type="GO" id="GO:0008270">
    <property type="term" value="F:zinc ion binding"/>
    <property type="evidence" value="ECO:0007669"/>
    <property type="project" value="InterPro"/>
</dbReference>